<dbReference type="EMBL" id="EQ962661">
    <property type="protein sequence ID" value="EED11694.1"/>
    <property type="molecule type" value="Genomic_DNA"/>
</dbReference>
<dbReference type="eggNOG" id="KOG4177">
    <property type="taxonomic scope" value="Eukaryota"/>
</dbReference>
<dbReference type="InParanoid" id="B8MUM6"/>
<dbReference type="InterPro" id="IPR036770">
    <property type="entry name" value="Ankyrin_rpt-contain_sf"/>
</dbReference>
<gene>
    <name evidence="5" type="ORF">TSTA_108780</name>
</gene>
<accession>B8MUM6</accession>
<dbReference type="VEuPathDB" id="FungiDB:TSTA_108780"/>
<dbReference type="RefSeq" id="XP_002488450.1">
    <property type="nucleotide sequence ID" value="XM_002488405.1"/>
</dbReference>
<feature type="repeat" description="ANK" evidence="3">
    <location>
        <begin position="180"/>
        <end position="214"/>
    </location>
</feature>
<feature type="region of interest" description="Disordered" evidence="4">
    <location>
        <begin position="1"/>
        <end position="25"/>
    </location>
</feature>
<proteinExistence type="predicted"/>
<evidence type="ECO:0000256" key="3">
    <source>
        <dbReference type="PROSITE-ProRule" id="PRU00023"/>
    </source>
</evidence>
<name>B8MUM6_TALSN</name>
<feature type="repeat" description="ANK" evidence="3">
    <location>
        <begin position="231"/>
        <end position="260"/>
    </location>
</feature>
<keyword evidence="2 3" id="KW-0040">ANK repeat</keyword>
<dbReference type="PROSITE" id="PS50297">
    <property type="entry name" value="ANK_REP_REGION"/>
    <property type="match status" value="1"/>
</dbReference>
<evidence type="ECO:0000256" key="2">
    <source>
        <dbReference type="ARBA" id="ARBA00023043"/>
    </source>
</evidence>
<dbReference type="SMART" id="SM00248">
    <property type="entry name" value="ANK"/>
    <property type="match status" value="6"/>
</dbReference>
<evidence type="ECO:0000313" key="6">
    <source>
        <dbReference type="Proteomes" id="UP000001745"/>
    </source>
</evidence>
<dbReference type="Proteomes" id="UP000001745">
    <property type="component" value="Unassembled WGS sequence"/>
</dbReference>
<dbReference type="AlphaFoldDB" id="B8MUM6"/>
<dbReference type="InterPro" id="IPR050745">
    <property type="entry name" value="Multifunctional_regulatory"/>
</dbReference>
<evidence type="ECO:0000256" key="4">
    <source>
        <dbReference type="SAM" id="MobiDB-lite"/>
    </source>
</evidence>
<dbReference type="OrthoDB" id="426293at2759"/>
<dbReference type="PhylomeDB" id="B8MUM6"/>
<organism evidence="5 6">
    <name type="scientific">Talaromyces stipitatus (strain ATCC 10500 / CBS 375.48 / QM 6759 / NRRL 1006)</name>
    <name type="common">Penicillium stipitatum</name>
    <dbReference type="NCBI Taxonomy" id="441959"/>
    <lineage>
        <taxon>Eukaryota</taxon>
        <taxon>Fungi</taxon>
        <taxon>Dikarya</taxon>
        <taxon>Ascomycota</taxon>
        <taxon>Pezizomycotina</taxon>
        <taxon>Eurotiomycetes</taxon>
        <taxon>Eurotiomycetidae</taxon>
        <taxon>Eurotiales</taxon>
        <taxon>Trichocomaceae</taxon>
        <taxon>Talaromyces</taxon>
        <taxon>Talaromyces sect. Talaromyces</taxon>
    </lineage>
</organism>
<dbReference type="PANTHER" id="PTHR24189">
    <property type="entry name" value="MYOTROPHIN"/>
    <property type="match status" value="1"/>
</dbReference>
<keyword evidence="6" id="KW-1185">Reference proteome</keyword>
<dbReference type="GeneID" id="8103134"/>
<dbReference type="PANTHER" id="PTHR24189:SF50">
    <property type="entry name" value="ANKYRIN REPEAT AND SOCS BOX PROTEIN 2"/>
    <property type="match status" value="1"/>
</dbReference>
<evidence type="ECO:0000256" key="1">
    <source>
        <dbReference type="ARBA" id="ARBA00022737"/>
    </source>
</evidence>
<evidence type="ECO:0000313" key="5">
    <source>
        <dbReference type="EMBL" id="EED11694.1"/>
    </source>
</evidence>
<dbReference type="Gene3D" id="1.25.40.20">
    <property type="entry name" value="Ankyrin repeat-containing domain"/>
    <property type="match status" value="2"/>
</dbReference>
<dbReference type="InterPro" id="IPR002110">
    <property type="entry name" value="Ankyrin_rpt"/>
</dbReference>
<dbReference type="SUPFAM" id="SSF48403">
    <property type="entry name" value="Ankyrin repeat"/>
    <property type="match status" value="1"/>
</dbReference>
<dbReference type="STRING" id="441959.B8MUM6"/>
<feature type="compositionally biased region" description="Pro residues" evidence="4">
    <location>
        <begin position="1"/>
        <end position="13"/>
    </location>
</feature>
<sequence length="292" mass="32394">MDVLPPPDYPPVHPSEYPQIPTRTPPATLEISRTCCVSGDIQEFRAILDSQDPSSQDFDICDFHAIMIEAINRADVQFIKELLDHGLPMDSLYALEAVGAKRKDALEVFLKNGWDVNQPISELKPPILGYADEEMAGWLLDHGADPNRQCFIDLTPLSLAVETAHISVIQLMLRRGGDTQKGQLLHHAIERNSDNLAVLSLLIENGADINAIMYNEHYPSQALYYFMGLGTALHKAAELGKVDIVRYLISEGADLNIRDANGRTALECAKMSNHWEVIQVLEKGNGLLIQDA</sequence>
<dbReference type="PROSITE" id="PS50088">
    <property type="entry name" value="ANK_REPEAT"/>
    <property type="match status" value="2"/>
</dbReference>
<dbReference type="Pfam" id="PF12796">
    <property type="entry name" value="Ank_2"/>
    <property type="match status" value="2"/>
</dbReference>
<keyword evidence="1" id="KW-0677">Repeat</keyword>
<protein>
    <submittedName>
        <fullName evidence="5">Hspc200, putative</fullName>
    </submittedName>
</protein>
<reference evidence="6" key="1">
    <citation type="journal article" date="2015" name="Genome Announc.">
        <title>Genome sequence of the AIDS-associated pathogen Penicillium marneffei (ATCC18224) and its near taxonomic relative Talaromyces stipitatus (ATCC10500).</title>
        <authorList>
            <person name="Nierman W.C."/>
            <person name="Fedorova-Abrams N.D."/>
            <person name="Andrianopoulos A."/>
        </authorList>
    </citation>
    <scope>NUCLEOTIDE SEQUENCE [LARGE SCALE GENOMIC DNA]</scope>
    <source>
        <strain evidence="6">ATCC 10500 / CBS 375.48 / QM 6759 / NRRL 1006</strain>
    </source>
</reference>